<evidence type="ECO:0000256" key="1">
    <source>
        <dbReference type="SAM" id="MobiDB-lite"/>
    </source>
</evidence>
<comment type="caution">
    <text evidence="2">The sequence shown here is derived from an EMBL/GenBank/DDBJ whole genome shotgun (WGS) entry which is preliminary data.</text>
</comment>
<feature type="non-terminal residue" evidence="2">
    <location>
        <position position="1"/>
    </location>
</feature>
<proteinExistence type="predicted"/>
<dbReference type="EMBL" id="ACJE01000014">
    <property type="protein sequence ID" value="EHA21495.1"/>
    <property type="molecule type" value="Genomic_DNA"/>
</dbReference>
<evidence type="ECO:0000313" key="3">
    <source>
        <dbReference type="Proteomes" id="UP000009038"/>
    </source>
</evidence>
<feature type="non-terminal residue" evidence="2">
    <location>
        <position position="71"/>
    </location>
</feature>
<sequence length="71" mass="7750">TSRLLTPRSSFLSSLTGGERGRVSGKDVLLFAPTSPQDLLKVPMKPRIQRSRKGRSDHDHAKSPGMGQHSP</sequence>
<accession>G3Y6N2</accession>
<feature type="region of interest" description="Disordered" evidence="1">
    <location>
        <begin position="43"/>
        <end position="71"/>
    </location>
</feature>
<gene>
    <name evidence="2" type="ORF">ASPNIDRAFT_144265</name>
</gene>
<dbReference type="VEuPathDB" id="FungiDB:ASPNIDRAFT2_144265"/>
<dbReference type="AlphaFoldDB" id="G3Y6N2"/>
<organism evidence="2 3">
    <name type="scientific">Aspergillus niger (strain ATCC 1015 / CBS 113.46 / FGSC A1144 / LSHB Ac4 / NCTC 3858a / NRRL 328 / USDA 3528.7)</name>
    <dbReference type="NCBI Taxonomy" id="380704"/>
    <lineage>
        <taxon>Eukaryota</taxon>
        <taxon>Fungi</taxon>
        <taxon>Dikarya</taxon>
        <taxon>Ascomycota</taxon>
        <taxon>Pezizomycotina</taxon>
        <taxon>Eurotiomycetes</taxon>
        <taxon>Eurotiomycetidae</taxon>
        <taxon>Eurotiales</taxon>
        <taxon>Aspergillaceae</taxon>
        <taxon>Aspergillus</taxon>
        <taxon>Aspergillus subgen. Circumdati</taxon>
    </lineage>
</organism>
<dbReference type="HOGENOM" id="CLU_2746821_0_0_1"/>
<dbReference type="Proteomes" id="UP000009038">
    <property type="component" value="Unassembled WGS sequence"/>
</dbReference>
<protein>
    <submittedName>
        <fullName evidence="2">Uncharacterized protein</fullName>
    </submittedName>
</protein>
<reference evidence="2 3" key="1">
    <citation type="journal article" date="2011" name="Genome Res.">
        <title>Comparative genomics of citric-acid-producing Aspergillus niger ATCC 1015 versus enzyme-producing CBS 513.88.</title>
        <authorList>
            <person name="Andersen M.R."/>
            <person name="Salazar M.P."/>
            <person name="Schaap P.J."/>
            <person name="van de Vondervoort P.J."/>
            <person name="Culley D."/>
            <person name="Thykaer J."/>
            <person name="Frisvad J.C."/>
            <person name="Nielsen K.F."/>
            <person name="Albang R."/>
            <person name="Albermann K."/>
            <person name="Berka R.M."/>
            <person name="Braus G.H."/>
            <person name="Braus-Stromeyer S.A."/>
            <person name="Corrochano L.M."/>
            <person name="Dai Z."/>
            <person name="van Dijck P.W."/>
            <person name="Hofmann G."/>
            <person name="Lasure L.L."/>
            <person name="Magnuson J.K."/>
            <person name="Menke H."/>
            <person name="Meijer M."/>
            <person name="Meijer S.L."/>
            <person name="Nielsen J.B."/>
            <person name="Nielsen M.L."/>
            <person name="van Ooyen A.J."/>
            <person name="Pel H.J."/>
            <person name="Poulsen L."/>
            <person name="Samson R.A."/>
            <person name="Stam H."/>
            <person name="Tsang A."/>
            <person name="van den Brink J.M."/>
            <person name="Atkins A."/>
            <person name="Aerts A."/>
            <person name="Shapiro H."/>
            <person name="Pangilinan J."/>
            <person name="Salamov A."/>
            <person name="Lou Y."/>
            <person name="Lindquist E."/>
            <person name="Lucas S."/>
            <person name="Grimwood J."/>
            <person name="Grigoriev I.V."/>
            <person name="Kubicek C.P."/>
            <person name="Martinez D."/>
            <person name="van Peij N.N."/>
            <person name="Roubos J.A."/>
            <person name="Nielsen J."/>
            <person name="Baker S.E."/>
        </authorList>
    </citation>
    <scope>NUCLEOTIDE SEQUENCE [LARGE SCALE GENOMIC DNA]</scope>
    <source>
        <strain evidence="3">ATCC 1015 / CBS 113.46 / FGSC A1144 / LSHB Ac4 / NCTC 3858a / NRRL 328 / USDA 3528.7</strain>
    </source>
</reference>
<name>G3Y6N2_ASPNA</name>
<evidence type="ECO:0000313" key="2">
    <source>
        <dbReference type="EMBL" id="EHA21495.1"/>
    </source>
</evidence>